<keyword evidence="7" id="KW-1185">Reference proteome</keyword>
<keyword evidence="2 3" id="KW-0690">Ribosome biogenesis</keyword>
<feature type="domain" description="Ribosome maturation factor RimP N-terminal" evidence="4">
    <location>
        <begin position="18"/>
        <end position="89"/>
    </location>
</feature>
<dbReference type="SUPFAM" id="SSF74942">
    <property type="entry name" value="YhbC-like, C-terminal domain"/>
    <property type="match status" value="1"/>
</dbReference>
<sequence>MNEERVSQIIEKVKELLIPILEEGGFELIDIEFVREPIGWVLRIYADRETGGITINDCQWISERIGTVLDVEDVIHHPYNLEVSSPGLDRPLKTRKDFEKQIGNVAKIKTTEPLDNQRNFKGEIVTASEKSVTIHDVSRNAEVEIPFEKIKTAKLDLDALFNK</sequence>
<comment type="subcellular location">
    <subcellularLocation>
        <location evidence="3">Cytoplasm</location>
    </subcellularLocation>
</comment>
<keyword evidence="1 3" id="KW-0963">Cytoplasm</keyword>
<accession>A0A238ZHA0</accession>
<dbReference type="PANTHER" id="PTHR33867:SF1">
    <property type="entry name" value="RIBOSOME MATURATION FACTOR RIMP"/>
    <property type="match status" value="1"/>
</dbReference>
<evidence type="ECO:0000256" key="2">
    <source>
        <dbReference type="ARBA" id="ARBA00022517"/>
    </source>
</evidence>
<reference evidence="7" key="1">
    <citation type="submission" date="2017-06" db="EMBL/GenBank/DDBJ databases">
        <authorList>
            <person name="Varghese N."/>
            <person name="Submissions S."/>
        </authorList>
    </citation>
    <scope>NUCLEOTIDE SEQUENCE [LARGE SCALE GENOMIC DNA]</scope>
    <source>
        <strain evidence="7">DSM 15668</strain>
    </source>
</reference>
<gene>
    <name evidence="3" type="primary">rimP</name>
    <name evidence="6" type="ORF">SAMN06265340_10878</name>
</gene>
<dbReference type="AlphaFoldDB" id="A0A238ZHA0"/>
<dbReference type="GO" id="GO:0000028">
    <property type="term" value="P:ribosomal small subunit assembly"/>
    <property type="evidence" value="ECO:0007669"/>
    <property type="project" value="TreeGrafter"/>
</dbReference>
<dbReference type="HAMAP" id="MF_01077">
    <property type="entry name" value="RimP"/>
    <property type="match status" value="1"/>
</dbReference>
<evidence type="ECO:0000256" key="1">
    <source>
        <dbReference type="ARBA" id="ARBA00022490"/>
    </source>
</evidence>
<dbReference type="FunFam" id="3.30.300.70:FF:000001">
    <property type="entry name" value="Ribosome maturation factor RimP"/>
    <property type="match status" value="1"/>
</dbReference>
<dbReference type="Gene3D" id="3.30.300.70">
    <property type="entry name" value="RimP-like superfamily, N-terminal"/>
    <property type="match status" value="1"/>
</dbReference>
<comment type="similarity">
    <text evidence="3">Belongs to the RimP family.</text>
</comment>
<evidence type="ECO:0000259" key="5">
    <source>
        <dbReference type="Pfam" id="PF17384"/>
    </source>
</evidence>
<dbReference type="InterPro" id="IPR028998">
    <property type="entry name" value="RimP_C"/>
</dbReference>
<dbReference type="InterPro" id="IPR028989">
    <property type="entry name" value="RimP_N"/>
</dbReference>
<dbReference type="PANTHER" id="PTHR33867">
    <property type="entry name" value="RIBOSOME MATURATION FACTOR RIMP"/>
    <property type="match status" value="1"/>
</dbReference>
<dbReference type="Pfam" id="PF02576">
    <property type="entry name" value="RimP_N"/>
    <property type="match status" value="1"/>
</dbReference>
<dbReference type="GO" id="GO:0006412">
    <property type="term" value="P:translation"/>
    <property type="evidence" value="ECO:0007669"/>
    <property type="project" value="TreeGrafter"/>
</dbReference>
<dbReference type="InterPro" id="IPR003728">
    <property type="entry name" value="Ribosome_maturation_RimP"/>
</dbReference>
<evidence type="ECO:0000259" key="4">
    <source>
        <dbReference type="Pfam" id="PF02576"/>
    </source>
</evidence>
<dbReference type="EMBL" id="FZOB01000008">
    <property type="protein sequence ID" value="SNR82552.1"/>
    <property type="molecule type" value="Genomic_DNA"/>
</dbReference>
<dbReference type="CDD" id="cd01734">
    <property type="entry name" value="YlxS_C"/>
    <property type="match status" value="1"/>
</dbReference>
<dbReference type="InterPro" id="IPR036847">
    <property type="entry name" value="RimP_C_sf"/>
</dbReference>
<dbReference type="Proteomes" id="UP000198405">
    <property type="component" value="Unassembled WGS sequence"/>
</dbReference>
<dbReference type="OrthoDB" id="9805006at2"/>
<dbReference type="Pfam" id="PF17384">
    <property type="entry name" value="DUF150_C"/>
    <property type="match status" value="1"/>
</dbReference>
<feature type="domain" description="Ribosome maturation factor RimP C-terminal" evidence="5">
    <location>
        <begin position="92"/>
        <end position="155"/>
    </location>
</feature>
<evidence type="ECO:0000313" key="6">
    <source>
        <dbReference type="EMBL" id="SNR82552.1"/>
    </source>
</evidence>
<dbReference type="InterPro" id="IPR035956">
    <property type="entry name" value="RimP_N_sf"/>
</dbReference>
<protein>
    <recommendedName>
        <fullName evidence="3">Ribosome maturation factor RimP</fullName>
    </recommendedName>
</protein>
<comment type="function">
    <text evidence="3">Required for maturation of 30S ribosomal subunits.</text>
</comment>
<dbReference type="GO" id="GO:0005829">
    <property type="term" value="C:cytosol"/>
    <property type="evidence" value="ECO:0007669"/>
    <property type="project" value="TreeGrafter"/>
</dbReference>
<evidence type="ECO:0000256" key="3">
    <source>
        <dbReference type="HAMAP-Rule" id="MF_01077"/>
    </source>
</evidence>
<proteinExistence type="inferred from homology"/>
<organism evidence="6 7">
    <name type="scientific">Desulfurobacterium atlanticum</name>
    <dbReference type="NCBI Taxonomy" id="240169"/>
    <lineage>
        <taxon>Bacteria</taxon>
        <taxon>Pseudomonadati</taxon>
        <taxon>Aquificota</taxon>
        <taxon>Aquificia</taxon>
        <taxon>Desulfurobacteriales</taxon>
        <taxon>Desulfurobacteriaceae</taxon>
        <taxon>Desulfurobacterium</taxon>
    </lineage>
</organism>
<dbReference type="RefSeq" id="WP_089323297.1">
    <property type="nucleotide sequence ID" value="NZ_FZOB01000008.1"/>
</dbReference>
<evidence type="ECO:0000313" key="7">
    <source>
        <dbReference type="Proteomes" id="UP000198405"/>
    </source>
</evidence>
<dbReference type="Gene3D" id="2.30.30.180">
    <property type="entry name" value="Ribosome maturation factor RimP, C-terminal domain"/>
    <property type="match status" value="1"/>
</dbReference>
<dbReference type="SUPFAM" id="SSF75420">
    <property type="entry name" value="YhbC-like, N-terminal domain"/>
    <property type="match status" value="1"/>
</dbReference>
<name>A0A238ZHA0_9BACT</name>